<gene>
    <name evidence="7" type="ORF">SAMN05444370_1282</name>
</gene>
<dbReference type="Pfam" id="PF19335">
    <property type="entry name" value="HMBD"/>
    <property type="match status" value="1"/>
</dbReference>
<dbReference type="NCBIfam" id="TIGR01730">
    <property type="entry name" value="RND_mfp"/>
    <property type="match status" value="1"/>
</dbReference>
<dbReference type="EMBL" id="FNQM01000028">
    <property type="protein sequence ID" value="SEB00357.1"/>
    <property type="molecule type" value="Genomic_DNA"/>
</dbReference>
<comment type="similarity">
    <text evidence="1">Belongs to the membrane fusion protein (MFP) (TC 8.A.1) family.</text>
</comment>
<feature type="domain" description="CusB-like beta-barrel" evidence="5">
    <location>
        <begin position="243"/>
        <end position="318"/>
    </location>
</feature>
<dbReference type="Gene3D" id="2.40.50.320">
    <property type="entry name" value="Copper binding periplasmic protein CusF"/>
    <property type="match status" value="4"/>
</dbReference>
<dbReference type="GO" id="GO:0022857">
    <property type="term" value="F:transmembrane transporter activity"/>
    <property type="evidence" value="ECO:0007669"/>
    <property type="project" value="InterPro"/>
</dbReference>
<dbReference type="Pfam" id="PF11604">
    <property type="entry name" value="CusF_Ec"/>
    <property type="match status" value="4"/>
</dbReference>
<evidence type="ECO:0000256" key="2">
    <source>
        <dbReference type="ARBA" id="ARBA00022448"/>
    </source>
</evidence>
<dbReference type="AlphaFoldDB" id="A0A1H4FTE6"/>
<dbReference type="GO" id="GO:0015679">
    <property type="term" value="P:plasma membrane copper ion transport"/>
    <property type="evidence" value="ECO:0007669"/>
    <property type="project" value="TreeGrafter"/>
</dbReference>
<protein>
    <submittedName>
        <fullName evidence="7">Membrane fusion protein, Cu(I)/Ag(I) efflux system</fullName>
    </submittedName>
</protein>
<dbReference type="GO" id="GO:0046914">
    <property type="term" value="F:transition metal ion binding"/>
    <property type="evidence" value="ECO:0007669"/>
    <property type="project" value="TreeGrafter"/>
</dbReference>
<evidence type="ECO:0000259" key="6">
    <source>
        <dbReference type="Pfam" id="PF25975"/>
    </source>
</evidence>
<dbReference type="InterPro" id="IPR058790">
    <property type="entry name" value="BSH_CusB"/>
</dbReference>
<dbReference type="PANTHER" id="PTHR30097">
    <property type="entry name" value="CATION EFFLUX SYSTEM PROTEIN CUSB"/>
    <property type="match status" value="1"/>
</dbReference>
<dbReference type="GO" id="GO:0016020">
    <property type="term" value="C:membrane"/>
    <property type="evidence" value="ECO:0007669"/>
    <property type="project" value="InterPro"/>
</dbReference>
<reference evidence="7 8" key="1">
    <citation type="submission" date="2016-10" db="EMBL/GenBank/DDBJ databases">
        <authorList>
            <person name="de Groot N.N."/>
        </authorList>
    </citation>
    <scope>NUCLEOTIDE SEQUENCE [LARGE SCALE GENOMIC DNA]</scope>
    <source>
        <strain evidence="7 8">DSM 15345</strain>
    </source>
</reference>
<dbReference type="GO" id="GO:0060003">
    <property type="term" value="P:copper ion export"/>
    <property type="evidence" value="ECO:0007669"/>
    <property type="project" value="TreeGrafter"/>
</dbReference>
<feature type="domain" description="Heavy metal binding" evidence="3">
    <location>
        <begin position="43"/>
        <end position="69"/>
    </location>
</feature>
<dbReference type="Pfam" id="PF25975">
    <property type="entry name" value="CzcB_C"/>
    <property type="match status" value="1"/>
</dbReference>
<dbReference type="InterPro" id="IPR006143">
    <property type="entry name" value="RND_pump_MFP"/>
</dbReference>
<accession>A0A1H4FTE6</accession>
<evidence type="ECO:0000259" key="3">
    <source>
        <dbReference type="Pfam" id="PF19335"/>
    </source>
</evidence>
<dbReference type="Pfam" id="PF25954">
    <property type="entry name" value="Beta-barrel_RND_2"/>
    <property type="match status" value="1"/>
</dbReference>
<dbReference type="SUPFAM" id="SSF111369">
    <property type="entry name" value="HlyD-like secretion proteins"/>
    <property type="match status" value="1"/>
</dbReference>
<dbReference type="Pfam" id="PF25919">
    <property type="entry name" value="BSH_CusB"/>
    <property type="match status" value="1"/>
</dbReference>
<dbReference type="InterPro" id="IPR058649">
    <property type="entry name" value="CzcB_C"/>
</dbReference>
<proteinExistence type="inferred from homology"/>
<dbReference type="InterPro" id="IPR051909">
    <property type="entry name" value="MFP_Cation_Efflux"/>
</dbReference>
<evidence type="ECO:0000259" key="5">
    <source>
        <dbReference type="Pfam" id="PF25954"/>
    </source>
</evidence>
<keyword evidence="2" id="KW-0813">Transport</keyword>
<evidence type="ECO:0000259" key="4">
    <source>
        <dbReference type="Pfam" id="PF25919"/>
    </source>
</evidence>
<dbReference type="InterPro" id="IPR045800">
    <property type="entry name" value="HMBD"/>
</dbReference>
<dbReference type="Gene3D" id="2.40.50.100">
    <property type="match status" value="1"/>
</dbReference>
<dbReference type="FunFam" id="2.40.30.170:FF:000010">
    <property type="entry name" value="Efflux RND transporter periplasmic adaptor subunit"/>
    <property type="match status" value="1"/>
</dbReference>
<dbReference type="InterPro" id="IPR058792">
    <property type="entry name" value="Beta-barrel_RND_2"/>
</dbReference>
<dbReference type="InterPro" id="IPR042230">
    <property type="entry name" value="CusF_sf"/>
</dbReference>
<keyword evidence="8" id="KW-1185">Reference proteome</keyword>
<organism evidence="7 8">
    <name type="scientific">Rubrimonas cliftonensis</name>
    <dbReference type="NCBI Taxonomy" id="89524"/>
    <lineage>
        <taxon>Bacteria</taxon>
        <taxon>Pseudomonadati</taxon>
        <taxon>Pseudomonadota</taxon>
        <taxon>Alphaproteobacteria</taxon>
        <taxon>Rhodobacterales</taxon>
        <taxon>Paracoccaceae</taxon>
        <taxon>Rubrimonas</taxon>
    </lineage>
</organism>
<feature type="domain" description="CzcB-like C-terminal circularly permuted SH3-like" evidence="6">
    <location>
        <begin position="325"/>
        <end position="389"/>
    </location>
</feature>
<dbReference type="GO" id="GO:0030288">
    <property type="term" value="C:outer membrane-bounded periplasmic space"/>
    <property type="evidence" value="ECO:0007669"/>
    <property type="project" value="TreeGrafter"/>
</dbReference>
<dbReference type="STRING" id="89524.SAMN05444370_1282"/>
<dbReference type="InterPro" id="IPR021647">
    <property type="entry name" value="CusF_Ec"/>
</dbReference>
<dbReference type="Gene3D" id="2.40.30.170">
    <property type="match status" value="1"/>
</dbReference>
<evidence type="ECO:0000256" key="1">
    <source>
        <dbReference type="ARBA" id="ARBA00009477"/>
    </source>
</evidence>
<evidence type="ECO:0000313" key="8">
    <source>
        <dbReference type="Proteomes" id="UP000198703"/>
    </source>
</evidence>
<dbReference type="Proteomes" id="UP000198703">
    <property type="component" value="Unassembled WGS sequence"/>
</dbReference>
<evidence type="ECO:0000313" key="7">
    <source>
        <dbReference type="EMBL" id="SEB00357.1"/>
    </source>
</evidence>
<dbReference type="OrthoDB" id="9806939at2"/>
<name>A0A1H4FTE6_9RHOB</name>
<feature type="domain" description="CusB-like barrel-sandwich hybrid" evidence="4">
    <location>
        <begin position="122"/>
        <end position="231"/>
    </location>
</feature>
<dbReference type="Gene3D" id="2.40.420.20">
    <property type="match status" value="1"/>
</dbReference>
<sequence>MRGRYTALSILMLGAGLAGGVALERLHLAAPRDAGDDGPAILYWVAPMDANFRRDAPGKSPMGMDLIPVYEGQQAGGDPEEVRLSPAEINAIGVRTAVARVEPVAERIETVGFVAYDDHATSHIHMRTEGWIERLEVRSIGDRVAKGDLLFELYAPEITVASLELQRGVRRGDRAEIDAATRKLRNYGVTEAQIAEMAASERPADRMRVLAPQDGVVISLEAADGMYLRPEVRAMSLTDLSDVWLIVDVFERDIGRLTEDRTALARFDPLPGRAFEGVIDYMYPELDPKTRTLPVRLRFDNSEGLLRPGMFGTVALEPAEAREAVTVPAEAVIRTGRAERVILRTGDGVFRPRLVTTGLTDGFGAGGRTEIVQGLAPGEEVVASAQFLIDSESALNAGLTRMAPTDDAPAAGAGLLSALDAERRQATIRHEPIPALDWPAMETRFALRADIDLSRLAIGDAVRLEAARGADGLLALTDLRGDDGVDATGTGLISAVTPDGRITLEHDPIPALGWPSMTMDMEVAGFDPADAPLNAPVEFDLAKGDGGLYVVTAVRPAGGALAQPAPAPAAAPDIVVSGRIVAVDRADWTATVAHGPIAAIGMPGMTMDFALAPDADPDALPVGAEGEITFARPDGMTMVLQAIAVAPPPMAVDGVIDAVDAAARTATITHGPMAEIGMPGMTMAFALGADIAPDALPLGREVRLLFRQNPDFSMTLVGVEPEPGPSAALGVGAAQAAEVAQ</sequence>
<dbReference type="PANTHER" id="PTHR30097:SF15">
    <property type="entry name" value="CATION EFFLUX SYSTEM PROTEIN CUSB"/>
    <property type="match status" value="1"/>
</dbReference>
<dbReference type="RefSeq" id="WP_093256260.1">
    <property type="nucleotide sequence ID" value="NZ_FNQM01000028.1"/>
</dbReference>